<reference evidence="1" key="2">
    <citation type="journal article" date="2023" name="Int. J. Mol. Sci.">
        <title>De Novo Assembly and Annotation of 11 Diverse Shrub Willow (Salix) Genomes Reveals Novel Gene Organization in Sex-Linked Regions.</title>
        <authorList>
            <person name="Hyden B."/>
            <person name="Feng K."/>
            <person name="Yates T.B."/>
            <person name="Jawdy S."/>
            <person name="Cereghino C."/>
            <person name="Smart L.B."/>
            <person name="Muchero W."/>
        </authorList>
    </citation>
    <scope>NUCLEOTIDE SEQUENCE</scope>
    <source>
        <tissue evidence="1">Shoot tip</tissue>
    </source>
</reference>
<organism evidence="1 2">
    <name type="scientific">Salix suchowensis</name>
    <dbReference type="NCBI Taxonomy" id="1278906"/>
    <lineage>
        <taxon>Eukaryota</taxon>
        <taxon>Viridiplantae</taxon>
        <taxon>Streptophyta</taxon>
        <taxon>Embryophyta</taxon>
        <taxon>Tracheophyta</taxon>
        <taxon>Spermatophyta</taxon>
        <taxon>Magnoliopsida</taxon>
        <taxon>eudicotyledons</taxon>
        <taxon>Gunneridae</taxon>
        <taxon>Pentapetalae</taxon>
        <taxon>rosids</taxon>
        <taxon>fabids</taxon>
        <taxon>Malpighiales</taxon>
        <taxon>Salicaceae</taxon>
        <taxon>Saliceae</taxon>
        <taxon>Salix</taxon>
    </lineage>
</organism>
<keyword evidence="2" id="KW-1185">Reference proteome</keyword>
<dbReference type="EMBL" id="JAPFFI010000006">
    <property type="protein sequence ID" value="KAJ6392310.1"/>
    <property type="molecule type" value="Genomic_DNA"/>
</dbReference>
<proteinExistence type="predicted"/>
<name>A0ABQ9C272_9ROSI</name>
<accession>A0ABQ9C272</accession>
<evidence type="ECO:0000313" key="1">
    <source>
        <dbReference type="EMBL" id="KAJ6392309.1"/>
    </source>
</evidence>
<reference evidence="1" key="1">
    <citation type="submission" date="2022-10" db="EMBL/GenBank/DDBJ databases">
        <authorList>
            <person name="Hyden B.L."/>
            <person name="Feng K."/>
            <person name="Yates T."/>
            <person name="Jawdy S."/>
            <person name="Smart L.B."/>
            <person name="Muchero W."/>
        </authorList>
    </citation>
    <scope>NUCLEOTIDE SEQUENCE</scope>
    <source>
        <tissue evidence="1">Shoot tip</tissue>
    </source>
</reference>
<dbReference type="EMBL" id="JAPFFI010000006">
    <property type="protein sequence ID" value="KAJ6392309.1"/>
    <property type="molecule type" value="Genomic_DNA"/>
</dbReference>
<dbReference type="Proteomes" id="UP001141253">
    <property type="component" value="Chromosome 2"/>
</dbReference>
<evidence type="ECO:0000313" key="2">
    <source>
        <dbReference type="Proteomes" id="UP001141253"/>
    </source>
</evidence>
<gene>
    <name evidence="1" type="ORF">OIU77_026127</name>
</gene>
<protein>
    <submittedName>
        <fullName evidence="1">Uncharacterized protein</fullName>
    </submittedName>
</protein>
<dbReference type="EMBL" id="JAPFFI010000006">
    <property type="protein sequence ID" value="KAJ6392311.1"/>
    <property type="molecule type" value="Genomic_DNA"/>
</dbReference>
<sequence>MEPASFSPPQIKKHYQVMNANISSYSPPPKSSTLKLFFVVEIVFCLGFSREASLEKDVFDALMLVKNLGPDVLELGRKAESIQLHWELVARGRI</sequence>
<comment type="caution">
    <text evidence="1">The sequence shown here is derived from an EMBL/GenBank/DDBJ whole genome shotgun (WGS) entry which is preliminary data.</text>
</comment>